<name>A0ABD3WQD2_SINWO</name>
<keyword evidence="12" id="KW-1185">Reference proteome</keyword>
<reference evidence="11 12" key="1">
    <citation type="submission" date="2024-11" db="EMBL/GenBank/DDBJ databases">
        <title>Chromosome-level genome assembly of the freshwater bivalve Anodonta woodiana.</title>
        <authorList>
            <person name="Chen X."/>
        </authorList>
    </citation>
    <scope>NUCLEOTIDE SEQUENCE [LARGE SCALE GENOMIC DNA]</scope>
    <source>
        <strain evidence="11">MN2024</strain>
        <tissue evidence="11">Gills</tissue>
    </source>
</reference>
<dbReference type="InterPro" id="IPR030457">
    <property type="entry name" value="ELO_CS"/>
</dbReference>
<evidence type="ECO:0000256" key="8">
    <source>
        <dbReference type="ARBA" id="ARBA00023136"/>
    </source>
</evidence>
<keyword evidence="4 10" id="KW-0812">Transmembrane</keyword>
<dbReference type="GO" id="GO:0016020">
    <property type="term" value="C:membrane"/>
    <property type="evidence" value="ECO:0007669"/>
    <property type="project" value="UniProtKB-SubCell"/>
</dbReference>
<organism evidence="11 12">
    <name type="scientific">Sinanodonta woodiana</name>
    <name type="common">Chinese pond mussel</name>
    <name type="synonym">Anodonta woodiana</name>
    <dbReference type="NCBI Taxonomy" id="1069815"/>
    <lineage>
        <taxon>Eukaryota</taxon>
        <taxon>Metazoa</taxon>
        <taxon>Spiralia</taxon>
        <taxon>Lophotrochozoa</taxon>
        <taxon>Mollusca</taxon>
        <taxon>Bivalvia</taxon>
        <taxon>Autobranchia</taxon>
        <taxon>Heteroconchia</taxon>
        <taxon>Palaeoheterodonta</taxon>
        <taxon>Unionida</taxon>
        <taxon>Unionoidea</taxon>
        <taxon>Unionidae</taxon>
        <taxon>Unioninae</taxon>
        <taxon>Sinanodonta</taxon>
    </lineage>
</organism>
<feature type="transmembrane region" description="Helical" evidence="10">
    <location>
        <begin position="135"/>
        <end position="152"/>
    </location>
</feature>
<evidence type="ECO:0000256" key="5">
    <source>
        <dbReference type="ARBA" id="ARBA00022832"/>
    </source>
</evidence>
<dbReference type="PROSITE" id="PS01188">
    <property type="entry name" value="ELO"/>
    <property type="match status" value="1"/>
</dbReference>
<feature type="transmembrane region" description="Helical" evidence="10">
    <location>
        <begin position="193"/>
        <end position="215"/>
    </location>
</feature>
<feature type="transmembrane region" description="Helical" evidence="10">
    <location>
        <begin position="61"/>
        <end position="80"/>
    </location>
</feature>
<dbReference type="EMBL" id="JBJQND010000005">
    <property type="protein sequence ID" value="KAL3876185.1"/>
    <property type="molecule type" value="Genomic_DNA"/>
</dbReference>
<dbReference type="GO" id="GO:0006633">
    <property type="term" value="P:fatty acid biosynthetic process"/>
    <property type="evidence" value="ECO:0007669"/>
    <property type="project" value="UniProtKB-KW"/>
</dbReference>
<evidence type="ECO:0000313" key="12">
    <source>
        <dbReference type="Proteomes" id="UP001634394"/>
    </source>
</evidence>
<evidence type="ECO:0000256" key="3">
    <source>
        <dbReference type="ARBA" id="ARBA00022679"/>
    </source>
</evidence>
<evidence type="ECO:0000256" key="10">
    <source>
        <dbReference type="RuleBase" id="RU361115"/>
    </source>
</evidence>
<dbReference type="GO" id="GO:0009922">
    <property type="term" value="F:fatty acid elongase activity"/>
    <property type="evidence" value="ECO:0007669"/>
    <property type="project" value="UniProtKB-EC"/>
</dbReference>
<keyword evidence="6 10" id="KW-1133">Transmembrane helix</keyword>
<gene>
    <name evidence="11" type="ORF">ACJMK2_034056</name>
</gene>
<keyword evidence="8 10" id="KW-0472">Membrane</keyword>
<proteinExistence type="inferred from homology"/>
<dbReference type="AlphaFoldDB" id="A0ABD3WQD2"/>
<evidence type="ECO:0000256" key="4">
    <source>
        <dbReference type="ARBA" id="ARBA00022692"/>
    </source>
</evidence>
<feature type="transmembrane region" description="Helical" evidence="10">
    <location>
        <begin position="31"/>
        <end position="49"/>
    </location>
</feature>
<keyword evidence="9 10" id="KW-0275">Fatty acid biosynthesis</keyword>
<evidence type="ECO:0000256" key="7">
    <source>
        <dbReference type="ARBA" id="ARBA00023098"/>
    </source>
</evidence>
<evidence type="ECO:0000256" key="6">
    <source>
        <dbReference type="ARBA" id="ARBA00022989"/>
    </source>
</evidence>
<comment type="caution">
    <text evidence="11">The sequence shown here is derived from an EMBL/GenBank/DDBJ whole genome shotgun (WGS) entry which is preliminary data.</text>
</comment>
<accession>A0ABD3WQD2</accession>
<dbReference type="Proteomes" id="UP001634394">
    <property type="component" value="Unassembled WGS sequence"/>
</dbReference>
<dbReference type="InterPro" id="IPR002076">
    <property type="entry name" value="ELO_fam"/>
</dbReference>
<sequence>MASNETYIFAFEKQWDYHLFYDYMRVHWADSIIYSAVYLIAIFGGQFYMQKRKRFDLRPALALWSGLLAIFSIVGTLRLLPELIHSVKDHSLEYSMCVTSFLEDPVPSFWTFLFTVSKVIELGDTVFIVLRKQELIFLHWYHHITVLMYVWYSYPEKIASGRWYMTMNFLVHSIMYTYYAFRAMKFNIPKQVNIFITTLQLLQMVIGLSIAIFTYNILNNGKFCQQTYGNIRFCFIMYSSYFVLFAHFFYNTYIVEKSKMDHRKQQ</sequence>
<evidence type="ECO:0000313" key="11">
    <source>
        <dbReference type="EMBL" id="KAL3876185.1"/>
    </source>
</evidence>
<keyword evidence="3 10" id="KW-0808">Transferase</keyword>
<dbReference type="PANTHER" id="PTHR11157">
    <property type="entry name" value="FATTY ACID ACYL TRANSFERASE-RELATED"/>
    <property type="match status" value="1"/>
</dbReference>
<evidence type="ECO:0000256" key="2">
    <source>
        <dbReference type="ARBA" id="ARBA00022516"/>
    </source>
</evidence>
<feature type="transmembrane region" description="Helical" evidence="10">
    <location>
        <begin position="109"/>
        <end position="130"/>
    </location>
</feature>
<feature type="transmembrane region" description="Helical" evidence="10">
    <location>
        <begin position="235"/>
        <end position="255"/>
    </location>
</feature>
<keyword evidence="5 10" id="KW-0276">Fatty acid metabolism</keyword>
<keyword evidence="2 10" id="KW-0444">Lipid biosynthesis</keyword>
<evidence type="ECO:0000256" key="1">
    <source>
        <dbReference type="ARBA" id="ARBA00004141"/>
    </source>
</evidence>
<feature type="transmembrane region" description="Helical" evidence="10">
    <location>
        <begin position="164"/>
        <end position="181"/>
    </location>
</feature>
<comment type="similarity">
    <text evidence="10">Belongs to the ELO family.</text>
</comment>
<comment type="subcellular location">
    <subcellularLocation>
        <location evidence="1">Membrane</location>
        <topology evidence="1">Multi-pass membrane protein</topology>
    </subcellularLocation>
</comment>
<evidence type="ECO:0000256" key="9">
    <source>
        <dbReference type="ARBA" id="ARBA00023160"/>
    </source>
</evidence>
<dbReference type="PANTHER" id="PTHR11157:SF17">
    <property type="entry name" value="ELONGATION OF VERY LONG CHAIN FATTY ACIDS PROTEIN 6"/>
    <property type="match status" value="1"/>
</dbReference>
<dbReference type="EC" id="2.3.1.199" evidence="10"/>
<protein>
    <recommendedName>
        <fullName evidence="10">Elongation of very long chain fatty acids protein</fullName>
        <ecNumber evidence="10">2.3.1.199</ecNumber>
    </recommendedName>
    <alternativeName>
        <fullName evidence="10">Very-long-chain 3-oxoacyl-CoA synthase</fullName>
    </alternativeName>
</protein>
<comment type="catalytic activity">
    <reaction evidence="10">
        <text>a very-long-chain acyl-CoA + malonyl-CoA + H(+) = a very-long-chain 3-oxoacyl-CoA + CO2 + CoA</text>
        <dbReference type="Rhea" id="RHEA:32727"/>
        <dbReference type="ChEBI" id="CHEBI:15378"/>
        <dbReference type="ChEBI" id="CHEBI:16526"/>
        <dbReference type="ChEBI" id="CHEBI:57287"/>
        <dbReference type="ChEBI" id="CHEBI:57384"/>
        <dbReference type="ChEBI" id="CHEBI:90725"/>
        <dbReference type="ChEBI" id="CHEBI:90736"/>
        <dbReference type="EC" id="2.3.1.199"/>
    </reaction>
</comment>
<dbReference type="Pfam" id="PF01151">
    <property type="entry name" value="ELO"/>
    <property type="match status" value="1"/>
</dbReference>
<keyword evidence="7 10" id="KW-0443">Lipid metabolism</keyword>